<dbReference type="EMBL" id="JAIGNO010000001">
    <property type="protein sequence ID" value="MBX7480899.1"/>
    <property type="molecule type" value="Genomic_DNA"/>
</dbReference>
<comment type="caution">
    <text evidence="2">The sequence shown here is derived from an EMBL/GenBank/DDBJ whole genome shotgun (WGS) entry which is preliminary data.</text>
</comment>
<dbReference type="RefSeq" id="WP_221554796.1">
    <property type="nucleotide sequence ID" value="NZ_JAIGNO010000001.1"/>
</dbReference>
<feature type="compositionally biased region" description="Polar residues" evidence="1">
    <location>
        <begin position="170"/>
        <end position="182"/>
    </location>
</feature>
<evidence type="ECO:0000256" key="1">
    <source>
        <dbReference type="SAM" id="MobiDB-lite"/>
    </source>
</evidence>
<proteinExistence type="predicted"/>
<feature type="compositionally biased region" description="Low complexity" evidence="1">
    <location>
        <begin position="118"/>
        <end position="128"/>
    </location>
</feature>
<reference evidence="2 3" key="1">
    <citation type="submission" date="2021-08" db="EMBL/GenBank/DDBJ databases">
        <title>Comparative Genomics Analysis of the Genus Qipengyuania Reveals Extensive Genetic Diversity and Metabolic Versatility, Including the Description of Fifteen Novel Species.</title>
        <authorList>
            <person name="Liu Y."/>
        </authorList>
    </citation>
    <scope>NUCLEOTIDE SEQUENCE [LARGE SCALE GENOMIC DNA]</scope>
    <source>
        <strain evidence="2 3">6D47A</strain>
    </source>
</reference>
<evidence type="ECO:0000313" key="3">
    <source>
        <dbReference type="Proteomes" id="UP000755104"/>
    </source>
</evidence>
<dbReference type="Proteomes" id="UP000755104">
    <property type="component" value="Unassembled WGS sequence"/>
</dbReference>
<name>A0ABS7J4V3_9SPHN</name>
<sequence>MRSAAKRVKVSHQTCYRARRNSAAFGRAWDAALVVARGSAEAKLADCAIDGVREEVWYHGELVGERTRFSERLLLAHLGRLDRMRSDARIDALAEDFGAMLRRMRAGEPIDVEVNEAHGSAHPAPASPNTAHPEPASINTAHPEPVERGWSGSATLRQAQGERAGVRTPKFSSPGQCNTRSMSPGGEVPDVRAEPPCDCPGTRHGFDGGRTHYSNGPDGPEPVINLDGSGPCCDRPRWPGCAECPHYSPVSRELNAMRDDRPADAPRIDEMGGDPLEIEQCQLTAFRSGALPDGGPARRPAWTARLVADAG</sequence>
<feature type="region of interest" description="Disordered" evidence="1">
    <location>
        <begin position="118"/>
        <end position="192"/>
    </location>
</feature>
<protein>
    <submittedName>
        <fullName evidence="2">Uncharacterized protein</fullName>
    </submittedName>
</protein>
<organism evidence="2 3">
    <name type="scientific">Qipengyuania qiaonensis</name>
    <dbReference type="NCBI Taxonomy" id="2867240"/>
    <lineage>
        <taxon>Bacteria</taxon>
        <taxon>Pseudomonadati</taxon>
        <taxon>Pseudomonadota</taxon>
        <taxon>Alphaproteobacteria</taxon>
        <taxon>Sphingomonadales</taxon>
        <taxon>Erythrobacteraceae</taxon>
        <taxon>Qipengyuania</taxon>
    </lineage>
</organism>
<gene>
    <name evidence="2" type="ORF">K3174_00010</name>
</gene>
<keyword evidence="3" id="KW-1185">Reference proteome</keyword>
<evidence type="ECO:0000313" key="2">
    <source>
        <dbReference type="EMBL" id="MBX7480899.1"/>
    </source>
</evidence>
<accession>A0ABS7J4V3</accession>